<dbReference type="FunFam" id="1.20.1280.20:FF:000002">
    <property type="entry name" value="HscB mitochondrial iron-sulfur cluster co-chaperone"/>
    <property type="match status" value="1"/>
</dbReference>
<comment type="similarity">
    <text evidence="3">Belongs to the HscB family.</text>
</comment>
<dbReference type="InterPro" id="IPR009073">
    <property type="entry name" value="HscB_oligo_C"/>
</dbReference>
<evidence type="ECO:0000313" key="9">
    <source>
        <dbReference type="EMBL" id="KAG0468309.1"/>
    </source>
</evidence>
<dbReference type="AlphaFoldDB" id="A0A835UM45"/>
<evidence type="ECO:0000256" key="6">
    <source>
        <dbReference type="ARBA" id="ARBA00023186"/>
    </source>
</evidence>
<comment type="subcellular location">
    <subcellularLocation>
        <location evidence="2">Cytoplasm</location>
    </subcellularLocation>
    <subcellularLocation>
        <location evidence="1">Mitochondrion</location>
    </subcellularLocation>
</comment>
<evidence type="ECO:0000313" key="11">
    <source>
        <dbReference type="Proteomes" id="UP000639772"/>
    </source>
</evidence>
<dbReference type="GO" id="GO:0005739">
    <property type="term" value="C:mitochondrion"/>
    <property type="evidence" value="ECO:0007669"/>
    <property type="project" value="UniProtKB-SubCell"/>
</dbReference>
<name>A0A835UM45_VANPL</name>
<dbReference type="SMART" id="SM00271">
    <property type="entry name" value="DnaJ"/>
    <property type="match status" value="1"/>
</dbReference>
<dbReference type="GO" id="GO:0001671">
    <property type="term" value="F:ATPase activator activity"/>
    <property type="evidence" value="ECO:0007669"/>
    <property type="project" value="InterPro"/>
</dbReference>
<keyword evidence="4" id="KW-0963">Cytoplasm</keyword>
<dbReference type="InterPro" id="IPR004640">
    <property type="entry name" value="HscB"/>
</dbReference>
<dbReference type="SUPFAM" id="SSF47144">
    <property type="entry name" value="HSC20 (HSCB), C-terminal oligomerisation domain"/>
    <property type="match status" value="1"/>
</dbReference>
<accession>A0A835UM45</accession>
<evidence type="ECO:0000256" key="4">
    <source>
        <dbReference type="ARBA" id="ARBA00022490"/>
    </source>
</evidence>
<evidence type="ECO:0000313" key="8">
    <source>
        <dbReference type="EMBL" id="KAG0466672.1"/>
    </source>
</evidence>
<dbReference type="InterPro" id="IPR036386">
    <property type="entry name" value="HscB_C_sf"/>
</dbReference>
<dbReference type="GO" id="GO:0005783">
    <property type="term" value="C:endoplasmic reticulum"/>
    <property type="evidence" value="ECO:0007669"/>
    <property type="project" value="UniProtKB-ARBA"/>
</dbReference>
<dbReference type="GO" id="GO:0051087">
    <property type="term" value="F:protein-folding chaperone binding"/>
    <property type="evidence" value="ECO:0007669"/>
    <property type="project" value="InterPro"/>
</dbReference>
<dbReference type="InterPro" id="IPR001623">
    <property type="entry name" value="DnaJ_domain"/>
</dbReference>
<dbReference type="FunFam" id="1.10.287.110:FF:000082">
    <property type="entry name" value="Iron-sulfur cluster co-chaperone protein HscB, mitochondrial"/>
    <property type="match status" value="1"/>
</dbReference>
<keyword evidence="6" id="KW-0143">Chaperone</keyword>
<evidence type="ECO:0000256" key="3">
    <source>
        <dbReference type="ARBA" id="ARBA00010476"/>
    </source>
</evidence>
<dbReference type="Proteomes" id="UP000636800">
    <property type="component" value="Unassembled WGS sequence"/>
</dbReference>
<evidence type="ECO:0000313" key="10">
    <source>
        <dbReference type="Proteomes" id="UP000636800"/>
    </source>
</evidence>
<dbReference type="PANTHER" id="PTHR14021:SF15">
    <property type="entry name" value="IRON-SULFUR CLUSTER CO-CHAPERONE PROTEIN HSCB"/>
    <property type="match status" value="1"/>
</dbReference>
<dbReference type="SUPFAM" id="SSF46565">
    <property type="entry name" value="Chaperone J-domain"/>
    <property type="match status" value="1"/>
</dbReference>
<feature type="domain" description="J" evidence="7">
    <location>
        <begin position="131"/>
        <end position="203"/>
    </location>
</feature>
<dbReference type="OrthoDB" id="448954at2759"/>
<dbReference type="CDD" id="cd06257">
    <property type="entry name" value="DnaJ"/>
    <property type="match status" value="1"/>
</dbReference>
<keyword evidence="10" id="KW-1185">Reference proteome</keyword>
<dbReference type="Gene3D" id="1.10.287.110">
    <property type="entry name" value="DnaJ domain"/>
    <property type="match status" value="1"/>
</dbReference>
<protein>
    <recommendedName>
        <fullName evidence="7">J domain-containing protein</fullName>
    </recommendedName>
</protein>
<dbReference type="GO" id="GO:0051259">
    <property type="term" value="P:protein complex oligomerization"/>
    <property type="evidence" value="ECO:0007669"/>
    <property type="project" value="InterPro"/>
</dbReference>
<dbReference type="PANTHER" id="PTHR14021">
    <property type="entry name" value="IRON-SULFUR CLUSTER CO-CHAPERONE PROTEIN HSCB"/>
    <property type="match status" value="1"/>
</dbReference>
<dbReference type="PROSITE" id="PS50076">
    <property type="entry name" value="DNAJ_2"/>
    <property type="match status" value="1"/>
</dbReference>
<evidence type="ECO:0000256" key="5">
    <source>
        <dbReference type="ARBA" id="ARBA00023128"/>
    </source>
</evidence>
<dbReference type="EMBL" id="JADCNL010000009">
    <property type="protein sequence ID" value="KAG0466672.1"/>
    <property type="molecule type" value="Genomic_DNA"/>
</dbReference>
<evidence type="ECO:0000259" key="7">
    <source>
        <dbReference type="PROSITE" id="PS50076"/>
    </source>
</evidence>
<evidence type="ECO:0000256" key="1">
    <source>
        <dbReference type="ARBA" id="ARBA00004173"/>
    </source>
</evidence>
<organism evidence="9 11">
    <name type="scientific">Vanilla planifolia</name>
    <name type="common">Vanilla</name>
    <dbReference type="NCBI Taxonomy" id="51239"/>
    <lineage>
        <taxon>Eukaryota</taxon>
        <taxon>Viridiplantae</taxon>
        <taxon>Streptophyta</taxon>
        <taxon>Embryophyta</taxon>
        <taxon>Tracheophyta</taxon>
        <taxon>Spermatophyta</taxon>
        <taxon>Magnoliopsida</taxon>
        <taxon>Liliopsida</taxon>
        <taxon>Asparagales</taxon>
        <taxon>Orchidaceae</taxon>
        <taxon>Vanilloideae</taxon>
        <taxon>Vanilleae</taxon>
        <taxon>Vanilla</taxon>
    </lineage>
</organism>
<evidence type="ECO:0000256" key="2">
    <source>
        <dbReference type="ARBA" id="ARBA00004496"/>
    </source>
</evidence>
<dbReference type="EMBL" id="JADCNM010000009">
    <property type="protein sequence ID" value="KAG0468309.1"/>
    <property type="molecule type" value="Genomic_DNA"/>
</dbReference>
<dbReference type="Gene3D" id="1.20.1280.20">
    <property type="entry name" value="HscB, C-terminal domain"/>
    <property type="match status" value="1"/>
</dbReference>
<dbReference type="InterPro" id="IPR036869">
    <property type="entry name" value="J_dom_sf"/>
</dbReference>
<gene>
    <name evidence="9" type="ORF">HPP92_017637</name>
    <name evidence="8" type="ORF">HPP92_018252</name>
</gene>
<dbReference type="GO" id="GO:0044571">
    <property type="term" value="P:[2Fe-2S] cluster assembly"/>
    <property type="evidence" value="ECO:0007669"/>
    <property type="project" value="InterPro"/>
</dbReference>
<sequence>MDAVYQDLISAIVVMWSRRNVYFCVIPILREGLRTHPSPSQEFFPHNTSSSIHSKSSLFLENSKVSNNPYCFDRLLPCHLYYVGSRLDYSTSLGKGDALACWNCGESAPLSGPFLACGVCRAVQPIDSTVDYFKIFGLEPGYNLNDENLEGKYKEWQKKLHPDLVHSKSDKEKSYAAEQSARVIDAYRTLGKPLSRALYLLQLVGVHVDEEKTVMDPELLAEMMDIRESVEAANEPQALLEIQCQLQKKLEEWSNSFREAFNKRDFDSAIRATHRMRYYERAIEEIVKKL</sequence>
<keyword evidence="5" id="KW-0496">Mitochondrion</keyword>
<dbReference type="NCBIfam" id="TIGR00714">
    <property type="entry name" value="hscB"/>
    <property type="match status" value="1"/>
</dbReference>
<dbReference type="Proteomes" id="UP000639772">
    <property type="component" value="Chromosome 9"/>
</dbReference>
<reference evidence="10 11" key="1">
    <citation type="journal article" date="2020" name="Nat. Food">
        <title>A phased Vanilla planifolia genome enables genetic improvement of flavour and production.</title>
        <authorList>
            <person name="Hasing T."/>
            <person name="Tang H."/>
            <person name="Brym M."/>
            <person name="Khazi F."/>
            <person name="Huang T."/>
            <person name="Chambers A.H."/>
        </authorList>
    </citation>
    <scope>NUCLEOTIDE SEQUENCE [LARGE SCALE GENOMIC DNA]</scope>
    <source>
        <tissue evidence="9">Leaf</tissue>
    </source>
</reference>
<comment type="caution">
    <text evidence="9">The sequence shown here is derived from an EMBL/GenBank/DDBJ whole genome shotgun (WGS) entry which is preliminary data.</text>
</comment>
<dbReference type="Pfam" id="PF07743">
    <property type="entry name" value="HSCB_C"/>
    <property type="match status" value="1"/>
</dbReference>
<proteinExistence type="inferred from homology"/>